<comment type="subunit">
    <text evidence="5">Homodimer.</text>
</comment>
<keyword evidence="4 5" id="KW-0411">Iron-sulfur</keyword>
<evidence type="ECO:0000313" key="9">
    <source>
        <dbReference type="Proteomes" id="UP000019205"/>
    </source>
</evidence>
<gene>
    <name evidence="5" type="primary">nfuA</name>
    <name evidence="8" type="ORF">KT71_15566</name>
</gene>
<comment type="similarity">
    <text evidence="5">Belongs to the NfuA family.</text>
</comment>
<dbReference type="InterPro" id="IPR035903">
    <property type="entry name" value="HesB-like_dom_sf"/>
</dbReference>
<accession>A4A4H2</accession>
<keyword evidence="2 5" id="KW-0479">Metal-binding</keyword>
<dbReference type="GO" id="GO:0051539">
    <property type="term" value="F:4 iron, 4 sulfur cluster binding"/>
    <property type="evidence" value="ECO:0007669"/>
    <property type="project" value="UniProtKB-UniRule"/>
</dbReference>
<protein>
    <recommendedName>
        <fullName evidence="5">Fe/S biogenesis protein NfuA</fullName>
    </recommendedName>
</protein>
<dbReference type="PANTHER" id="PTHR11178:SF51">
    <property type="entry name" value="FE_S BIOGENESIS PROTEIN NFUA"/>
    <property type="match status" value="1"/>
</dbReference>
<dbReference type="NCBIfam" id="TIGR03341">
    <property type="entry name" value="YhgI_GntY"/>
    <property type="match status" value="1"/>
</dbReference>
<evidence type="ECO:0000256" key="2">
    <source>
        <dbReference type="ARBA" id="ARBA00022723"/>
    </source>
</evidence>
<evidence type="ECO:0000256" key="4">
    <source>
        <dbReference type="ARBA" id="ARBA00023014"/>
    </source>
</evidence>
<feature type="binding site" evidence="5">
    <location>
        <position position="157"/>
    </location>
    <ligand>
        <name>[4Fe-4S] cluster</name>
        <dbReference type="ChEBI" id="CHEBI:49883"/>
    </ligand>
</feature>
<dbReference type="InterPro" id="IPR001075">
    <property type="entry name" value="NIF_FeS_clus_asmbl_NifU_C"/>
</dbReference>
<dbReference type="HOGENOM" id="CLU_094569_0_0_6"/>
<keyword evidence="1 5" id="KW-0004">4Fe-4S</keyword>
<reference evidence="8 9" key="1">
    <citation type="journal article" date="2007" name="Proc. Natl. Acad. Sci. U.S.A.">
        <title>Characterization of a marine gammaproteobacterium capable of aerobic anoxygenic photosynthesis.</title>
        <authorList>
            <person name="Fuchs B.M."/>
            <person name="Spring S."/>
            <person name="Teeling H."/>
            <person name="Quast C."/>
            <person name="Wulf J."/>
            <person name="Schattenhofer M."/>
            <person name="Yan S."/>
            <person name="Ferriera S."/>
            <person name="Johnson J."/>
            <person name="Glockner F.O."/>
            <person name="Amann R."/>
        </authorList>
    </citation>
    <scope>NUCLEOTIDE SEQUENCE [LARGE SCALE GENOMIC DNA]</scope>
    <source>
        <strain evidence="8">KT71</strain>
    </source>
</reference>
<dbReference type="PANTHER" id="PTHR11178">
    <property type="entry name" value="IRON-SULFUR CLUSTER SCAFFOLD PROTEIN NFU-RELATED"/>
    <property type="match status" value="1"/>
</dbReference>
<dbReference type="Pfam" id="PF01521">
    <property type="entry name" value="Fe-S_biosyn"/>
    <property type="match status" value="1"/>
</dbReference>
<dbReference type="GO" id="GO:0005506">
    <property type="term" value="F:iron ion binding"/>
    <property type="evidence" value="ECO:0007669"/>
    <property type="project" value="InterPro"/>
</dbReference>
<feature type="domain" description="NIF system FeS cluster assembly NifU C-terminal" evidence="6">
    <location>
        <begin position="116"/>
        <end position="182"/>
    </location>
</feature>
<dbReference type="Gene3D" id="3.30.300.130">
    <property type="entry name" value="Fe-S cluster assembly (FSCA)"/>
    <property type="match status" value="1"/>
</dbReference>
<dbReference type="EMBL" id="AAOA02000001">
    <property type="protein sequence ID" value="EAQ99101.2"/>
    <property type="molecule type" value="Genomic_DNA"/>
</dbReference>
<dbReference type="InterPro" id="IPR017726">
    <property type="entry name" value="Fe/S_biogenesis_protein_NfuA"/>
</dbReference>
<name>A4A4H2_9GAMM</name>
<feature type="binding site" evidence="5">
    <location>
        <position position="154"/>
    </location>
    <ligand>
        <name>[4Fe-4S] cluster</name>
        <dbReference type="ChEBI" id="CHEBI:49883"/>
    </ligand>
</feature>
<dbReference type="Proteomes" id="UP000019205">
    <property type="component" value="Chromosome"/>
</dbReference>
<dbReference type="HAMAP" id="MF_01637">
    <property type="entry name" value="Fe_S_biogen_NfuA"/>
    <property type="match status" value="1"/>
</dbReference>
<feature type="domain" description="Core" evidence="7">
    <location>
        <begin position="7"/>
        <end position="102"/>
    </location>
</feature>
<evidence type="ECO:0000256" key="3">
    <source>
        <dbReference type="ARBA" id="ARBA00023004"/>
    </source>
</evidence>
<evidence type="ECO:0000256" key="5">
    <source>
        <dbReference type="HAMAP-Rule" id="MF_01637"/>
    </source>
</evidence>
<evidence type="ECO:0000313" key="8">
    <source>
        <dbReference type="EMBL" id="EAQ99101.2"/>
    </source>
</evidence>
<reference evidence="8 9" key="2">
    <citation type="journal article" date="2009" name="PLoS ONE">
        <title>The photosynthetic apparatus and its regulation in the aerobic gammaproteobacterium Congregibacter litoralis gen. nov., sp. nov.</title>
        <authorList>
            <person name="Spring S."/>
            <person name="Lunsdorf H."/>
            <person name="Fuchs B.M."/>
            <person name="Tindall B.J."/>
        </authorList>
    </citation>
    <scope>NUCLEOTIDE SEQUENCE [LARGE SCALE GENOMIC DNA]</scope>
    <source>
        <strain evidence="8">KT71</strain>
    </source>
</reference>
<dbReference type="AlphaFoldDB" id="A4A4H2"/>
<dbReference type="STRING" id="314285.KT71_15566"/>
<dbReference type="SUPFAM" id="SSF89360">
    <property type="entry name" value="HesB-like domain"/>
    <property type="match status" value="1"/>
</dbReference>
<evidence type="ECO:0000259" key="7">
    <source>
        <dbReference type="Pfam" id="PF01521"/>
    </source>
</evidence>
<comment type="caution">
    <text evidence="8">The sequence shown here is derived from an EMBL/GenBank/DDBJ whole genome shotgun (WGS) entry which is preliminary data.</text>
</comment>
<dbReference type="SUPFAM" id="SSF117916">
    <property type="entry name" value="Fe-S cluster assembly (FSCA) domain-like"/>
    <property type="match status" value="1"/>
</dbReference>
<evidence type="ECO:0000256" key="1">
    <source>
        <dbReference type="ARBA" id="ARBA00022485"/>
    </source>
</evidence>
<comment type="function">
    <text evidence="5">Involved in iron-sulfur cluster biogenesis. Binds a 4Fe-4S cluster, can transfer this cluster to apoproteins, and thereby intervenes in the maturation of Fe/S proteins. Could also act as a scaffold/chaperone for damaged Fe/S proteins.</text>
</comment>
<sequence length="196" mass="21569">MDITPMLTITESAQEYLAELLGKQEDALGVRVFINDPGTARAETCIAYCREGDVLDEDVKQPFDKITAWLDNRSVPFLEDALVDYSTDRMGGQLTIKAPNAKMPRVSDDSPIEDRINYVLYNEVNPSLAAHGGEVSLVEVTDDAFAVLRFGGGCQGCSAVDMTLKDGVEKTLLDQLPQLKGVRDMTDHSDRSNAFY</sequence>
<dbReference type="Pfam" id="PF01106">
    <property type="entry name" value="NifU"/>
    <property type="match status" value="1"/>
</dbReference>
<keyword evidence="3 5" id="KW-0408">Iron</keyword>
<keyword evidence="9" id="KW-1185">Reference proteome</keyword>
<dbReference type="Gene3D" id="2.60.300.12">
    <property type="entry name" value="HesB-like domain"/>
    <property type="match status" value="1"/>
</dbReference>
<dbReference type="GO" id="GO:0016226">
    <property type="term" value="P:iron-sulfur cluster assembly"/>
    <property type="evidence" value="ECO:0007669"/>
    <property type="project" value="UniProtKB-UniRule"/>
</dbReference>
<comment type="cofactor">
    <cofactor evidence="5">
        <name>[4Fe-4S] cluster</name>
        <dbReference type="ChEBI" id="CHEBI:49883"/>
    </cofactor>
    <text evidence="5">Binds 1 [4Fe-4S] cluster per subunit. The cluster is presumably bound at the interface of two monomers.</text>
</comment>
<evidence type="ECO:0000259" key="6">
    <source>
        <dbReference type="Pfam" id="PF01106"/>
    </source>
</evidence>
<dbReference type="InterPro" id="IPR000361">
    <property type="entry name" value="ATAP_core_dom"/>
</dbReference>
<organism evidence="8 9">
    <name type="scientific">Congregibacter litoralis KT71</name>
    <dbReference type="NCBI Taxonomy" id="314285"/>
    <lineage>
        <taxon>Bacteria</taxon>
        <taxon>Pseudomonadati</taxon>
        <taxon>Pseudomonadota</taxon>
        <taxon>Gammaproteobacteria</taxon>
        <taxon>Cellvibrionales</taxon>
        <taxon>Halieaceae</taxon>
        <taxon>Congregibacter</taxon>
    </lineage>
</organism>
<proteinExistence type="inferred from homology"/>
<dbReference type="GO" id="GO:0051604">
    <property type="term" value="P:protein maturation"/>
    <property type="evidence" value="ECO:0007669"/>
    <property type="project" value="UniProtKB-UniRule"/>
</dbReference>
<dbReference type="InterPro" id="IPR034904">
    <property type="entry name" value="FSCA_dom_sf"/>
</dbReference>
<dbReference type="eggNOG" id="COG0694">
    <property type="taxonomic scope" value="Bacteria"/>
</dbReference>